<keyword evidence="1" id="KW-0677">Repeat</keyword>
<dbReference type="GO" id="GO:0016798">
    <property type="term" value="F:hydrolase activity, acting on glycosyl bonds"/>
    <property type="evidence" value="ECO:0007669"/>
    <property type="project" value="UniProtKB-KW"/>
</dbReference>
<keyword evidence="3" id="KW-0119">Carbohydrate metabolism</keyword>
<dbReference type="RefSeq" id="WP_179912847.1">
    <property type="nucleotide sequence ID" value="NZ_JACBYE010000010.1"/>
</dbReference>
<dbReference type="SUPFAM" id="SSF50952">
    <property type="entry name" value="Soluble quinoprotein glucose dehydrogenase"/>
    <property type="match status" value="1"/>
</dbReference>
<dbReference type="InterPro" id="IPR013783">
    <property type="entry name" value="Ig-like_fold"/>
</dbReference>
<feature type="domain" description="Fibronectin type-III" evidence="6">
    <location>
        <begin position="1656"/>
        <end position="1752"/>
    </location>
</feature>
<dbReference type="InterPro" id="IPR050964">
    <property type="entry name" value="Striated_Muscle_Regulatory"/>
</dbReference>
<organism evidence="7 8">
    <name type="scientific">Sanguibacter inulinus</name>
    <dbReference type="NCBI Taxonomy" id="60922"/>
    <lineage>
        <taxon>Bacteria</taxon>
        <taxon>Bacillati</taxon>
        <taxon>Actinomycetota</taxon>
        <taxon>Actinomycetes</taxon>
        <taxon>Micrococcales</taxon>
        <taxon>Sanguibacteraceae</taxon>
        <taxon>Sanguibacter</taxon>
    </lineage>
</organism>
<keyword evidence="2" id="KW-0326">Glycosidase</keyword>
<evidence type="ECO:0000256" key="2">
    <source>
        <dbReference type="ARBA" id="ARBA00023295"/>
    </source>
</evidence>
<evidence type="ECO:0000256" key="5">
    <source>
        <dbReference type="SAM" id="Phobius"/>
    </source>
</evidence>
<evidence type="ECO:0000313" key="7">
    <source>
        <dbReference type="EMBL" id="NYS93111.1"/>
    </source>
</evidence>
<feature type="region of interest" description="Disordered" evidence="4">
    <location>
        <begin position="1739"/>
        <end position="1759"/>
    </location>
</feature>
<feature type="compositionally biased region" description="Acidic residues" evidence="4">
    <location>
        <begin position="363"/>
        <end position="379"/>
    </location>
</feature>
<sequence length="2052" mass="210707">MRLGRGTTRAERVRSTSAVVAGVTVPAVLAIMAVIDPGVKIAEVDLNDGAVWVTNRSELKLGRYDATVRELNGGLVATDPSFDVLQSGQDVLLVEPGRVSTVDPATMALTTQAEVPAGSQVAMGAGVVAVTSPEGSVWVRTMTSLASVTSDTPGDIDLGDGGMAVVDPDGLILALDPTDGTVHRGEMVDGALAVTDAGTLEGAAGVEPEAVTAVDGTLVMLADGTLHGDGWTTDLVDGAAPVLQQPSTSGTSVAVGTTTHLLEVDLRSGDVAVTPTSGQGTPAAPVRLGDCLYGAWASPTGSYLVRCGDDEPTLIDLERMTAQSTPVFRVNRSVVALNDTLQGLLWLPDDMPRVQVPNWDQIEQDDDTTDTEDESDEVETTQQQLTECTPESAAPGAVDDDLAVRPGRSTILEVLNNDTAGDCGIIAIDEIDTTTLDAGFATVETIYGGRALQAVVSPQAQGSASITYTISDGRGNSPPSTATVTLRASDPDSNSAPLELRTGSVEVEQGATVDVDALANFVDPDGDELVLLDAVTDGTATVRARQNGMLTVTAEGETLGRQTVTLVVSDGIEQTTGQVAVDVRATGSLPPKIDPIHVVTEAGKDVDVDVLESVHSLSREPARLASVDEPAGTTVSPNLDDGSFTFTATNAATYYVPFTVVASPQQAQGLVRVDVVEPSTAPQRPVAVRDLAPLPRGGEVLVDPLANDVDPAGGVLVVTAVSAAEGSALQAVVVDHRYVRISSQRDLDAPETLEYRVSNGFEEVAGEILVQPVQPSGLDHPPVLQDLEATVRTTGVVTVPVLDSAVDPDGDEMSIVPDLLETLPAEKGLLFASGDVLRFQASGETGTVETTYSVQDAGGNVTTARLSISVHASDPETKAAPRPRALTARTFDGETVRIPVPLTGIDPDGDGVTLLGQGDSVPSLGRVVAVGADYLEYEAYPGSYGTDTFQYAVEDWTGQRAQATVRVGISPRSVQGQPIVARNDEATVRPGQRVEVRVLRNDVDPSGGELTLAPELEVPPGVDAHVDKRRVVVTAPAEPVDALTIVYTVTNTLGSTARATLTLHVVDDAPIAAPIARDVTVAPIEVVDKTSVEVDVLALAENPSGPLSDLEVSIPSSHSGVAQVIGDGQVLVTLTDRTQTIPYRLTNTRPEADGVGAYAFIVVPALGDFPPTLRPKARELRVASGEELVISLAEFVQVGTGKTARVRDAERVSATNSDEGELVVDDTTLRYVSAPGYAGPASITVEVTDGATRDDPASRRSVLTLPITVFTEDERPPTFTPSELLVPQGESTSVDLLGFTRGPQGASAEQKYTYEVVQAPGNGFLASITPGTTRLAVSVPADVARGTLGTATVRLGYGTVGTMDVQVTFKVAASSRQLATLQVHEADGAAGRDVTVNALAGAGNPFSEPLTLLSASPAVAEQGTARVSGGNVVVRPAEGFTGLMVVRYRVRDVTGDPLREVDGTIRVAVRDIPAAPSAPRVGEVSSRAVPLSWDAPATNGSPITGYRVTRSPGGQTTQCATTACTITGLTNGTEYTFTVAAQNALGWSAESPASGRATPDAVPGVPGSPNLEPGDRQVTATWAAPANDGTPVTKYTAELSGPQGIVSREVAGTTIVFSGLQNGAGYTVRVRAHNSATPPEGGAWSGASRQAVPAGLPGTPEVGASRVEDPLGGKIKATWTEPDANGSALTGFTVVAQSPGQPTLTYQAGGGERETTFSSVVNGADYTVSVTAKNTVGAGAAGTSAPTSTYAPPGAPTGGTAVAASGRPFADGQVTLSWNPPSSTGGVGVGIVKYEIEGVGEVPGGTRTATVGGLFGGRTSPSYRVRAVNDRGPAGDWMTIAGVEIKTVPTTPAVSVTATPGVFSRVTGSWSLNGEGSDGGSSISGYRVRVNGGAWQNVPPTQTSVSFTEFIADAGTTVEVVAVNAQGDSQIGSGGGKPTVPTAPDAPPDLTASTVTEPPSISFSWGEPTTHGSDVSGYVYRVYRTDAAAPGWTDASGDQASSRSVTVSQGISPGGYIIEVAARSDRGLGAVQRINAVVEASSGPPTPDPGGG</sequence>
<keyword evidence="8" id="KW-1185">Reference proteome</keyword>
<proteinExistence type="predicted"/>
<dbReference type="Pfam" id="PF17963">
    <property type="entry name" value="Big_9"/>
    <property type="match status" value="6"/>
</dbReference>
<feature type="transmembrane region" description="Helical" evidence="5">
    <location>
        <begin position="12"/>
        <end position="35"/>
    </location>
</feature>
<dbReference type="PANTHER" id="PTHR13817">
    <property type="entry name" value="TITIN"/>
    <property type="match status" value="1"/>
</dbReference>
<feature type="domain" description="Fibronectin type-III" evidence="6">
    <location>
        <begin position="1475"/>
        <end position="1561"/>
    </location>
</feature>
<feature type="region of interest" description="Disordered" evidence="4">
    <location>
        <begin position="1549"/>
        <end position="1575"/>
    </location>
</feature>
<dbReference type="PRINTS" id="PR00014">
    <property type="entry name" value="FNTYPEIII"/>
</dbReference>
<feature type="region of interest" description="Disordered" evidence="4">
    <location>
        <begin position="363"/>
        <end position="402"/>
    </location>
</feature>
<evidence type="ECO:0000256" key="3">
    <source>
        <dbReference type="ARBA" id="ARBA00023326"/>
    </source>
</evidence>
<dbReference type="InterPro" id="IPR011041">
    <property type="entry name" value="Quinoprot_gluc/sorb_DH_b-prop"/>
</dbReference>
<dbReference type="EMBL" id="JACBYE010000010">
    <property type="protein sequence ID" value="NYS93111.1"/>
    <property type="molecule type" value="Genomic_DNA"/>
</dbReference>
<dbReference type="InterPro" id="IPR036116">
    <property type="entry name" value="FN3_sf"/>
</dbReference>
<reference evidence="7 8" key="1">
    <citation type="submission" date="2020-07" db="EMBL/GenBank/DDBJ databases">
        <title>MOT database genomes.</title>
        <authorList>
            <person name="Joseph S."/>
            <person name="Aduse-Opoku J."/>
            <person name="Hashim A."/>
            <person name="Wade W."/>
            <person name="Curtis M."/>
        </authorList>
    </citation>
    <scope>NUCLEOTIDE SEQUENCE [LARGE SCALE GENOMIC DNA]</scope>
    <source>
        <strain evidence="7 8">DSM 100099</strain>
    </source>
</reference>
<name>A0A853ERH9_9MICO</name>
<dbReference type="InterPro" id="IPR003961">
    <property type="entry name" value="FN3_dom"/>
</dbReference>
<comment type="caution">
    <text evidence="7">The sequence shown here is derived from an EMBL/GenBank/DDBJ whole genome shotgun (WGS) entry which is preliminary data.</text>
</comment>
<feature type="domain" description="Fibronectin type-III" evidence="6">
    <location>
        <begin position="1848"/>
        <end position="1945"/>
    </location>
</feature>
<feature type="compositionally biased region" description="Low complexity" evidence="4">
    <location>
        <begin position="1938"/>
        <end position="1952"/>
    </location>
</feature>
<dbReference type="PROSITE" id="PS50853">
    <property type="entry name" value="FN3"/>
    <property type="match status" value="5"/>
</dbReference>
<keyword evidence="2" id="KW-0378">Hydrolase</keyword>
<gene>
    <name evidence="7" type="ORF">HZZ10_06150</name>
</gene>
<feature type="domain" description="Fibronectin type-III" evidence="6">
    <location>
        <begin position="1946"/>
        <end position="2045"/>
    </location>
</feature>
<evidence type="ECO:0000259" key="6">
    <source>
        <dbReference type="PROSITE" id="PS50853"/>
    </source>
</evidence>
<feature type="domain" description="Fibronectin type-III" evidence="6">
    <location>
        <begin position="1562"/>
        <end position="1655"/>
    </location>
</feature>
<dbReference type="SMART" id="SM00060">
    <property type="entry name" value="FN3"/>
    <property type="match status" value="6"/>
</dbReference>
<keyword evidence="5" id="KW-1133">Transmembrane helix</keyword>
<evidence type="ECO:0000256" key="4">
    <source>
        <dbReference type="SAM" id="MobiDB-lite"/>
    </source>
</evidence>
<keyword evidence="3" id="KW-0624">Polysaccharide degradation</keyword>
<evidence type="ECO:0000313" key="8">
    <source>
        <dbReference type="Proteomes" id="UP000561011"/>
    </source>
</evidence>
<accession>A0A853ERH9</accession>
<feature type="region of interest" description="Disordered" evidence="4">
    <location>
        <begin position="1928"/>
        <end position="1968"/>
    </location>
</feature>
<dbReference type="Proteomes" id="UP000561011">
    <property type="component" value="Unassembled WGS sequence"/>
</dbReference>
<keyword evidence="5" id="KW-0812">Transmembrane</keyword>
<dbReference type="GO" id="GO:0000272">
    <property type="term" value="P:polysaccharide catabolic process"/>
    <property type="evidence" value="ECO:0007669"/>
    <property type="project" value="UniProtKB-KW"/>
</dbReference>
<evidence type="ECO:0000256" key="1">
    <source>
        <dbReference type="ARBA" id="ARBA00022737"/>
    </source>
</evidence>
<dbReference type="SUPFAM" id="SSF49265">
    <property type="entry name" value="Fibronectin type III"/>
    <property type="match status" value="3"/>
</dbReference>
<feature type="compositionally biased region" description="Polar residues" evidence="4">
    <location>
        <begin position="1953"/>
        <end position="1963"/>
    </location>
</feature>
<dbReference type="CDD" id="cd00063">
    <property type="entry name" value="FN3"/>
    <property type="match status" value="5"/>
</dbReference>
<dbReference type="PANTHER" id="PTHR13817:SF151">
    <property type="entry name" value="TITIN"/>
    <property type="match status" value="1"/>
</dbReference>
<keyword evidence="5" id="KW-0472">Membrane</keyword>
<protein>
    <submittedName>
        <fullName evidence="7">Fibronectin type III domain-containing protein</fullName>
    </submittedName>
</protein>
<dbReference type="Pfam" id="PF00041">
    <property type="entry name" value="fn3"/>
    <property type="match status" value="3"/>
</dbReference>
<dbReference type="Gene3D" id="2.60.40.10">
    <property type="entry name" value="Immunoglobulins"/>
    <property type="match status" value="6"/>
</dbReference>